<dbReference type="AlphaFoldDB" id="A0A3S5AVN7"/>
<protein>
    <submittedName>
        <fullName evidence="1">Uncharacterized protein</fullName>
    </submittedName>
</protein>
<sequence>MMQKSNSPHTQMNDLIPFNGITIFMKPHAIGTTPFTIFLKEALYTWAFAVHLSIAHMKAIRFTEKYHLYVYEITSL</sequence>
<evidence type="ECO:0000313" key="2">
    <source>
        <dbReference type="Proteomes" id="UP000274201"/>
    </source>
</evidence>
<accession>A0A3S5AVN7</accession>
<reference evidence="1 2" key="1">
    <citation type="submission" date="2018-12" db="EMBL/GenBank/DDBJ databases">
        <authorList>
            <consortium name="Pathogen Informatics"/>
        </authorList>
    </citation>
    <scope>NUCLEOTIDE SEQUENCE [LARGE SCALE GENOMIC DNA]</scope>
    <source>
        <strain evidence="1 2">NCTC12905</strain>
    </source>
</reference>
<organism evidence="1 2">
    <name type="scientific">Bartonella vinsonii</name>
    <name type="common">Rochalimaea vinsonii</name>
    <dbReference type="NCBI Taxonomy" id="33047"/>
    <lineage>
        <taxon>Bacteria</taxon>
        <taxon>Pseudomonadati</taxon>
        <taxon>Pseudomonadota</taxon>
        <taxon>Alphaproteobacteria</taxon>
        <taxon>Hyphomicrobiales</taxon>
        <taxon>Bartonellaceae</taxon>
        <taxon>Bartonella</taxon>
    </lineage>
</organism>
<evidence type="ECO:0000313" key="1">
    <source>
        <dbReference type="EMBL" id="VEJ45830.1"/>
    </source>
</evidence>
<proteinExistence type="predicted"/>
<dbReference type="EMBL" id="LR134529">
    <property type="protein sequence ID" value="VEJ45830.1"/>
    <property type="molecule type" value="Genomic_DNA"/>
</dbReference>
<gene>
    <name evidence="1" type="ORF">NCTC12905_01507</name>
</gene>
<name>A0A3S5AVN7_BARVI</name>
<dbReference type="Proteomes" id="UP000274201">
    <property type="component" value="Chromosome"/>
</dbReference>